<sequence length="143" mass="15149">MSTCLADSSTGKSQSPSGPPGKRLLSLPRLPCAGHGSVLRLEAGNQRCLSVRWPQPVVQSVSSVLSLKHVLSPAALLYCRGLHLGPRTVTSHVDSGESLRPGHSSGVDAPQFVLCTSATAVFARHILDHITQLLKTYLFITSA</sequence>
<dbReference type="InParanoid" id="A0A7J8CRQ1"/>
<feature type="region of interest" description="Disordered" evidence="1">
    <location>
        <begin position="1"/>
        <end position="25"/>
    </location>
</feature>
<evidence type="ECO:0000256" key="1">
    <source>
        <dbReference type="SAM" id="MobiDB-lite"/>
    </source>
</evidence>
<organism evidence="2 3">
    <name type="scientific">Molossus molossus</name>
    <name type="common">Pallas' mastiff bat</name>
    <name type="synonym">Vespertilio molossus</name>
    <dbReference type="NCBI Taxonomy" id="27622"/>
    <lineage>
        <taxon>Eukaryota</taxon>
        <taxon>Metazoa</taxon>
        <taxon>Chordata</taxon>
        <taxon>Craniata</taxon>
        <taxon>Vertebrata</taxon>
        <taxon>Euteleostomi</taxon>
        <taxon>Mammalia</taxon>
        <taxon>Eutheria</taxon>
        <taxon>Laurasiatheria</taxon>
        <taxon>Chiroptera</taxon>
        <taxon>Yangochiroptera</taxon>
        <taxon>Molossidae</taxon>
        <taxon>Molossus</taxon>
    </lineage>
</organism>
<name>A0A7J8CRQ1_MOLMO</name>
<accession>A0A7J8CRQ1</accession>
<keyword evidence="3" id="KW-1185">Reference proteome</keyword>
<evidence type="ECO:0000313" key="3">
    <source>
        <dbReference type="Proteomes" id="UP000550707"/>
    </source>
</evidence>
<comment type="caution">
    <text evidence="2">The sequence shown here is derived from an EMBL/GenBank/DDBJ whole genome shotgun (WGS) entry which is preliminary data.</text>
</comment>
<dbReference type="EMBL" id="JACASF010000020">
    <property type="protein sequence ID" value="KAF6413535.1"/>
    <property type="molecule type" value="Genomic_DNA"/>
</dbReference>
<evidence type="ECO:0000313" key="2">
    <source>
        <dbReference type="EMBL" id="KAF6413535.1"/>
    </source>
</evidence>
<reference evidence="2 3" key="1">
    <citation type="journal article" date="2020" name="Nature">
        <title>Six reference-quality genomes reveal evolution of bat adaptations.</title>
        <authorList>
            <person name="Jebb D."/>
            <person name="Huang Z."/>
            <person name="Pippel M."/>
            <person name="Hughes G.M."/>
            <person name="Lavrichenko K."/>
            <person name="Devanna P."/>
            <person name="Winkler S."/>
            <person name="Jermiin L.S."/>
            <person name="Skirmuntt E.C."/>
            <person name="Katzourakis A."/>
            <person name="Burkitt-Gray L."/>
            <person name="Ray D.A."/>
            <person name="Sullivan K.A.M."/>
            <person name="Roscito J.G."/>
            <person name="Kirilenko B.M."/>
            <person name="Davalos L.M."/>
            <person name="Corthals A.P."/>
            <person name="Power M.L."/>
            <person name="Jones G."/>
            <person name="Ransome R.D."/>
            <person name="Dechmann D.K.N."/>
            <person name="Locatelli A.G."/>
            <person name="Puechmaille S.J."/>
            <person name="Fedrigo O."/>
            <person name="Jarvis E.D."/>
            <person name="Hiller M."/>
            <person name="Vernes S.C."/>
            <person name="Myers E.W."/>
            <person name="Teeling E.C."/>
        </authorList>
    </citation>
    <scope>NUCLEOTIDE SEQUENCE [LARGE SCALE GENOMIC DNA]</scope>
    <source>
        <strain evidence="2">MMolMol1</strain>
        <tissue evidence="2">Muscle</tissue>
    </source>
</reference>
<gene>
    <name evidence="2" type="ORF">HJG59_009740</name>
</gene>
<feature type="compositionally biased region" description="Polar residues" evidence="1">
    <location>
        <begin position="1"/>
        <end position="16"/>
    </location>
</feature>
<proteinExistence type="predicted"/>
<protein>
    <submittedName>
        <fullName evidence="2">Uncharacterized protein</fullName>
    </submittedName>
</protein>
<dbReference type="AlphaFoldDB" id="A0A7J8CRQ1"/>
<dbReference type="Proteomes" id="UP000550707">
    <property type="component" value="Unassembled WGS sequence"/>
</dbReference>